<sequence>MMRHPSSSSLRKKTLTASEIGGEEERRVLCNSASWRGVRTFLPSSPLEPRASLLPTEPSVQHCRSAPSELLAPAPMAQWERGMSLDPKEQKEKDTVLQFGDKKISAHFEPILLLYGQGGCTVQQTTVASTKVTSASAAPGVPDPNGNVEGPPGGVGETTYAEWYSKVGSKPASQQHEEVPPQPPVQSRPPSTTPYVSYPNDPTGYYTLGGRHRQNSSSSNNKYATKY</sequence>
<dbReference type="WBParaSite" id="Csp11.Scaffold630.g20219.t2">
    <property type="protein sequence ID" value="Csp11.Scaffold630.g20219.t2"/>
    <property type="gene ID" value="Csp11.Scaffold630.g20219"/>
</dbReference>
<protein>
    <submittedName>
        <fullName evidence="3">ZM domain-containing protein</fullName>
    </submittedName>
</protein>
<feature type="compositionally biased region" description="Polar residues" evidence="1">
    <location>
        <begin position="215"/>
        <end position="227"/>
    </location>
</feature>
<dbReference type="AlphaFoldDB" id="A0A1I7UX55"/>
<dbReference type="Proteomes" id="UP000095282">
    <property type="component" value="Unplaced"/>
</dbReference>
<feature type="compositionally biased region" description="Low complexity" evidence="1">
    <location>
        <begin position="134"/>
        <end position="150"/>
    </location>
</feature>
<evidence type="ECO:0000256" key="1">
    <source>
        <dbReference type="SAM" id="MobiDB-lite"/>
    </source>
</evidence>
<proteinExistence type="predicted"/>
<dbReference type="STRING" id="1561998.A0A1I7UX55"/>
<dbReference type="eggNOG" id="KOG4293">
    <property type="taxonomic scope" value="Eukaryota"/>
</dbReference>
<evidence type="ECO:0000313" key="3">
    <source>
        <dbReference type="WBParaSite" id="Csp11.Scaffold630.g20219.t2"/>
    </source>
</evidence>
<feature type="region of interest" description="Disordered" evidence="1">
    <location>
        <begin position="1"/>
        <end position="23"/>
    </location>
</feature>
<feature type="region of interest" description="Disordered" evidence="1">
    <location>
        <begin position="45"/>
        <end position="73"/>
    </location>
</feature>
<organism evidence="2 3">
    <name type="scientific">Caenorhabditis tropicalis</name>
    <dbReference type="NCBI Taxonomy" id="1561998"/>
    <lineage>
        <taxon>Eukaryota</taxon>
        <taxon>Metazoa</taxon>
        <taxon>Ecdysozoa</taxon>
        <taxon>Nematoda</taxon>
        <taxon>Chromadorea</taxon>
        <taxon>Rhabditida</taxon>
        <taxon>Rhabditina</taxon>
        <taxon>Rhabditomorpha</taxon>
        <taxon>Rhabditoidea</taxon>
        <taxon>Rhabditidae</taxon>
        <taxon>Peloderinae</taxon>
        <taxon>Caenorhabditis</taxon>
    </lineage>
</organism>
<reference evidence="3" key="1">
    <citation type="submission" date="2016-11" db="UniProtKB">
        <authorList>
            <consortium name="WormBaseParasite"/>
        </authorList>
    </citation>
    <scope>IDENTIFICATION</scope>
</reference>
<evidence type="ECO:0000313" key="2">
    <source>
        <dbReference type="Proteomes" id="UP000095282"/>
    </source>
</evidence>
<name>A0A1I7UX55_9PELO</name>
<feature type="region of interest" description="Disordered" evidence="1">
    <location>
        <begin position="134"/>
        <end position="227"/>
    </location>
</feature>
<keyword evidence="2" id="KW-1185">Reference proteome</keyword>
<accession>A0A1I7UX55</accession>